<dbReference type="CDD" id="cd04647">
    <property type="entry name" value="LbH_MAT_like"/>
    <property type="match status" value="1"/>
</dbReference>
<comment type="caution">
    <text evidence="1">The sequence shown here is derived from an EMBL/GenBank/DDBJ whole genome shotgun (WGS) entry which is preliminary data.</text>
</comment>
<dbReference type="SUPFAM" id="SSF51161">
    <property type="entry name" value="Trimeric LpxA-like enzymes"/>
    <property type="match status" value="1"/>
</dbReference>
<accession>A0A921NYW3</accession>
<dbReference type="InterPro" id="IPR001451">
    <property type="entry name" value="Hexapep"/>
</dbReference>
<dbReference type="OrthoDB" id="9815592at2"/>
<dbReference type="RefSeq" id="WP_162125022.1">
    <property type="nucleotide sequence ID" value="NZ_PDWK01000056.1"/>
</dbReference>
<dbReference type="GO" id="GO:0016740">
    <property type="term" value="F:transferase activity"/>
    <property type="evidence" value="ECO:0007669"/>
    <property type="project" value="UniProtKB-KW"/>
</dbReference>
<evidence type="ECO:0000313" key="1">
    <source>
        <dbReference type="EMBL" id="KAF1688289.1"/>
    </source>
</evidence>
<dbReference type="AlphaFoldDB" id="A0A921NYW3"/>
<keyword evidence="1" id="KW-0808">Transferase</keyword>
<dbReference type="Pfam" id="PF00132">
    <property type="entry name" value="Hexapep"/>
    <property type="match status" value="1"/>
</dbReference>
<dbReference type="InterPro" id="IPR011004">
    <property type="entry name" value="Trimer_LpxA-like_sf"/>
</dbReference>
<reference evidence="1" key="1">
    <citation type="submission" date="2017-10" db="EMBL/GenBank/DDBJ databases">
        <title>Whole genome sequencing of members of genus Pseudoxanthomonas.</title>
        <authorList>
            <person name="Kumar S."/>
            <person name="Bansal K."/>
            <person name="Kaur A."/>
            <person name="Patil P."/>
            <person name="Sharma S."/>
            <person name="Patil P.B."/>
        </authorList>
    </citation>
    <scope>NUCLEOTIDE SEQUENCE</scope>
    <source>
        <strain evidence="1">DSM 22914</strain>
    </source>
</reference>
<protein>
    <submittedName>
        <fullName evidence="1">Transferase</fullName>
    </submittedName>
</protein>
<name>A0A921NYW3_9GAMM</name>
<dbReference type="Gene3D" id="2.160.10.10">
    <property type="entry name" value="Hexapeptide repeat proteins"/>
    <property type="match status" value="1"/>
</dbReference>
<dbReference type="PANTHER" id="PTHR23416">
    <property type="entry name" value="SIALIC ACID SYNTHASE-RELATED"/>
    <property type="match status" value="1"/>
</dbReference>
<keyword evidence="2" id="KW-1185">Reference proteome</keyword>
<organism evidence="1 2">
    <name type="scientific">Pseudoxanthomonas taiwanensis</name>
    <dbReference type="NCBI Taxonomy" id="176598"/>
    <lineage>
        <taxon>Bacteria</taxon>
        <taxon>Pseudomonadati</taxon>
        <taxon>Pseudomonadota</taxon>
        <taxon>Gammaproteobacteria</taxon>
        <taxon>Lysobacterales</taxon>
        <taxon>Lysobacteraceae</taxon>
        <taxon>Pseudoxanthomonas</taxon>
    </lineage>
</organism>
<dbReference type="Proteomes" id="UP000717981">
    <property type="component" value="Unassembled WGS sequence"/>
</dbReference>
<gene>
    <name evidence="1" type="ORF">CR938_10830</name>
</gene>
<dbReference type="InterPro" id="IPR051159">
    <property type="entry name" value="Hexapeptide_acetyltransf"/>
</dbReference>
<sequence>MSYRLTAKKLLLEAANLAVTICFFFELRRLLISLIFGVVGRGTTVHGHVRLFDFGNLSIGNCCTVNRYCYLDNRGGIDIGNNVNISHDCRIYTMGHDINDPYARTISGRVVIGDNAWLFPGVRIMPGVTIGEGAVIYPGSLVTRDVPPFAIMAGVPARQVGVRNGEILYSASFPVHFSV</sequence>
<dbReference type="EMBL" id="PDWK01000056">
    <property type="protein sequence ID" value="KAF1688289.1"/>
    <property type="molecule type" value="Genomic_DNA"/>
</dbReference>
<proteinExistence type="predicted"/>
<evidence type="ECO:0000313" key="2">
    <source>
        <dbReference type="Proteomes" id="UP000717981"/>
    </source>
</evidence>